<evidence type="ECO:0000259" key="4">
    <source>
        <dbReference type="PROSITE" id="PS01124"/>
    </source>
</evidence>
<dbReference type="Gene3D" id="1.10.10.60">
    <property type="entry name" value="Homeodomain-like"/>
    <property type="match status" value="1"/>
</dbReference>
<dbReference type="InterPro" id="IPR020449">
    <property type="entry name" value="Tscrpt_reg_AraC-type_HTH"/>
</dbReference>
<evidence type="ECO:0000256" key="2">
    <source>
        <dbReference type="ARBA" id="ARBA00023125"/>
    </source>
</evidence>
<feature type="domain" description="HTH araC/xylS-type" evidence="4">
    <location>
        <begin position="155"/>
        <end position="253"/>
    </location>
</feature>
<dbReference type="InterPro" id="IPR037923">
    <property type="entry name" value="HTH-like"/>
</dbReference>
<dbReference type="RefSeq" id="WP_270884708.1">
    <property type="nucleotide sequence ID" value="NZ_JAQFVF010000077.1"/>
</dbReference>
<dbReference type="SMART" id="SM00342">
    <property type="entry name" value="HTH_ARAC"/>
    <property type="match status" value="1"/>
</dbReference>
<name>A0ABW0KCM7_9BACL</name>
<gene>
    <name evidence="5" type="ORF">ACFPOG_22720</name>
</gene>
<reference evidence="6" key="1">
    <citation type="journal article" date="2019" name="Int. J. Syst. Evol. Microbiol.">
        <title>The Global Catalogue of Microorganisms (GCM) 10K type strain sequencing project: providing services to taxonomists for standard genome sequencing and annotation.</title>
        <authorList>
            <consortium name="The Broad Institute Genomics Platform"/>
            <consortium name="The Broad Institute Genome Sequencing Center for Infectious Disease"/>
            <person name="Wu L."/>
            <person name="Ma J."/>
        </authorList>
    </citation>
    <scope>NUCLEOTIDE SEQUENCE [LARGE SCALE GENOMIC DNA]</scope>
    <source>
        <strain evidence="6">KACC 11904</strain>
    </source>
</reference>
<proteinExistence type="predicted"/>
<keyword evidence="2" id="KW-0238">DNA-binding</keyword>
<keyword evidence="3" id="KW-0804">Transcription</keyword>
<evidence type="ECO:0000256" key="3">
    <source>
        <dbReference type="ARBA" id="ARBA00023163"/>
    </source>
</evidence>
<evidence type="ECO:0000313" key="6">
    <source>
        <dbReference type="Proteomes" id="UP001596044"/>
    </source>
</evidence>
<dbReference type="InterPro" id="IPR018060">
    <property type="entry name" value="HTH_AraC"/>
</dbReference>
<evidence type="ECO:0000313" key="5">
    <source>
        <dbReference type="EMBL" id="MFC5451055.1"/>
    </source>
</evidence>
<dbReference type="PROSITE" id="PS01124">
    <property type="entry name" value="HTH_ARAC_FAMILY_2"/>
    <property type="match status" value="1"/>
</dbReference>
<dbReference type="SUPFAM" id="SSF46689">
    <property type="entry name" value="Homeodomain-like"/>
    <property type="match status" value="1"/>
</dbReference>
<evidence type="ECO:0000256" key="1">
    <source>
        <dbReference type="ARBA" id="ARBA00023015"/>
    </source>
</evidence>
<protein>
    <submittedName>
        <fullName evidence="5">AraC family transcriptional regulator</fullName>
    </submittedName>
</protein>
<dbReference type="PANTHER" id="PTHR43280">
    <property type="entry name" value="ARAC-FAMILY TRANSCRIPTIONAL REGULATOR"/>
    <property type="match status" value="1"/>
</dbReference>
<dbReference type="EMBL" id="JBHSMJ010000031">
    <property type="protein sequence ID" value="MFC5451055.1"/>
    <property type="molecule type" value="Genomic_DNA"/>
</dbReference>
<sequence length="265" mass="31128">MMANIFYVEYDALHESNFVFDIPEGHNCWLLVVTHTPALFWVNEELKEFPAHSGVLYHPHQKIYYRASAEQYKNDWIRFESNESYVTETSLPFGVPFSLNDPEYCHKIFQLLVSEHSFQKDYKESSIDCLLRTLFNKLLESYFHEVITPKYYNLLTLRTAIYSNPSQDWAVPRMANSIHISPGYLQTIYKKTFGVSCMDDVITSRIRQAKEYLLHGSLSTAEVAYRCGYNNVEHFCRQFKRITGFTPRKFHKQMKGESLERAAKP</sequence>
<dbReference type="PRINTS" id="PR00032">
    <property type="entry name" value="HTHARAC"/>
</dbReference>
<keyword evidence="6" id="KW-1185">Reference proteome</keyword>
<comment type="caution">
    <text evidence="5">The sequence shown here is derived from an EMBL/GenBank/DDBJ whole genome shotgun (WGS) entry which is preliminary data.</text>
</comment>
<dbReference type="SUPFAM" id="SSF51215">
    <property type="entry name" value="Regulatory protein AraC"/>
    <property type="match status" value="1"/>
</dbReference>
<dbReference type="Proteomes" id="UP001596044">
    <property type="component" value="Unassembled WGS sequence"/>
</dbReference>
<organism evidence="5 6">
    <name type="scientific">Paenibacillus aestuarii</name>
    <dbReference type="NCBI Taxonomy" id="516965"/>
    <lineage>
        <taxon>Bacteria</taxon>
        <taxon>Bacillati</taxon>
        <taxon>Bacillota</taxon>
        <taxon>Bacilli</taxon>
        <taxon>Bacillales</taxon>
        <taxon>Paenibacillaceae</taxon>
        <taxon>Paenibacillus</taxon>
    </lineage>
</organism>
<dbReference type="InterPro" id="IPR009057">
    <property type="entry name" value="Homeodomain-like_sf"/>
</dbReference>
<keyword evidence="1" id="KW-0805">Transcription regulation</keyword>
<dbReference type="Pfam" id="PF12833">
    <property type="entry name" value="HTH_18"/>
    <property type="match status" value="1"/>
</dbReference>
<accession>A0ABW0KCM7</accession>
<dbReference type="PANTHER" id="PTHR43280:SF2">
    <property type="entry name" value="HTH-TYPE TRANSCRIPTIONAL REGULATOR EXSA"/>
    <property type="match status" value="1"/>
</dbReference>